<comment type="caution">
    <text evidence="2">The sequence shown here is derived from an EMBL/GenBank/DDBJ whole genome shotgun (WGS) entry which is preliminary data.</text>
</comment>
<dbReference type="SUPFAM" id="SSF51126">
    <property type="entry name" value="Pectin lyase-like"/>
    <property type="match status" value="1"/>
</dbReference>
<accession>X1AHW2</accession>
<gene>
    <name evidence="2" type="ORF">S01H4_05684</name>
</gene>
<dbReference type="InterPro" id="IPR039448">
    <property type="entry name" value="Beta_helix"/>
</dbReference>
<dbReference type="EMBL" id="BART01001673">
    <property type="protein sequence ID" value="GAG72268.1"/>
    <property type="molecule type" value="Genomic_DNA"/>
</dbReference>
<dbReference type="Pfam" id="PF13229">
    <property type="entry name" value="Beta_helix"/>
    <property type="match status" value="1"/>
</dbReference>
<dbReference type="InterPro" id="IPR011050">
    <property type="entry name" value="Pectin_lyase_fold/virulence"/>
</dbReference>
<dbReference type="Gene3D" id="2.160.20.10">
    <property type="entry name" value="Single-stranded right-handed beta-helix, Pectin lyase-like"/>
    <property type="match status" value="1"/>
</dbReference>
<evidence type="ECO:0000313" key="2">
    <source>
        <dbReference type="EMBL" id="GAG72268.1"/>
    </source>
</evidence>
<protein>
    <recommendedName>
        <fullName evidence="1">Right handed beta helix domain-containing protein</fullName>
    </recommendedName>
</protein>
<evidence type="ECO:0000259" key="1">
    <source>
        <dbReference type="Pfam" id="PF13229"/>
    </source>
</evidence>
<reference evidence="2" key="1">
    <citation type="journal article" date="2014" name="Front. Microbiol.">
        <title>High frequency of phylogenetically diverse reductive dehalogenase-homologous genes in deep subseafloor sedimentary metagenomes.</title>
        <authorList>
            <person name="Kawai M."/>
            <person name="Futagami T."/>
            <person name="Toyoda A."/>
            <person name="Takaki Y."/>
            <person name="Nishi S."/>
            <person name="Hori S."/>
            <person name="Arai W."/>
            <person name="Tsubouchi T."/>
            <person name="Morono Y."/>
            <person name="Uchiyama I."/>
            <person name="Ito T."/>
            <person name="Fujiyama A."/>
            <person name="Inagaki F."/>
            <person name="Takami H."/>
        </authorList>
    </citation>
    <scope>NUCLEOTIDE SEQUENCE</scope>
    <source>
        <strain evidence="2">Expedition CK06-06</strain>
    </source>
</reference>
<proteinExistence type="predicted"/>
<dbReference type="PANTHER" id="PTHR36453:SF1">
    <property type="entry name" value="RIGHT HANDED BETA HELIX DOMAIN-CONTAINING PROTEIN"/>
    <property type="match status" value="1"/>
</dbReference>
<dbReference type="InterPro" id="IPR012334">
    <property type="entry name" value="Pectin_lyas_fold"/>
</dbReference>
<feature type="non-terminal residue" evidence="2">
    <location>
        <position position="170"/>
    </location>
</feature>
<dbReference type="PANTHER" id="PTHR36453">
    <property type="entry name" value="SECRETED PROTEIN-RELATED"/>
    <property type="match status" value="1"/>
</dbReference>
<feature type="domain" description="Right handed beta helix" evidence="1">
    <location>
        <begin position="57"/>
        <end position="165"/>
    </location>
</feature>
<organism evidence="2">
    <name type="scientific">marine sediment metagenome</name>
    <dbReference type="NCBI Taxonomy" id="412755"/>
    <lineage>
        <taxon>unclassified sequences</taxon>
        <taxon>metagenomes</taxon>
        <taxon>ecological metagenomes</taxon>
    </lineage>
</organism>
<sequence length="170" mass="18907">MDLKKALVEASVLQQVVRFVGTQDEPIRYITLDGFRITHTASTFLEQYSVPSLSDWAIHRGGTVFLKGARNCTIQNCFFDAVGGNAVFMNNYNRDNMVTGCRFTETGDSAICFVGSLELTNGTQRNFPYECKATNNLIHDCGVFGKQIAGVYISRAKRITAGHNLMYNMP</sequence>
<dbReference type="AlphaFoldDB" id="X1AHW2"/>
<name>X1AHW2_9ZZZZ</name>